<evidence type="ECO:0000313" key="2">
    <source>
        <dbReference type="Proteomes" id="UP000540656"/>
    </source>
</evidence>
<dbReference type="EMBL" id="JACCAA010000001">
    <property type="protein sequence ID" value="NYG58587.1"/>
    <property type="molecule type" value="Genomic_DNA"/>
</dbReference>
<comment type="caution">
    <text evidence="1">The sequence shown here is derived from an EMBL/GenBank/DDBJ whole genome shotgun (WGS) entry which is preliminary data.</text>
</comment>
<organism evidence="1 2">
    <name type="scientific">Nocardioides daedukensis</name>
    <dbReference type="NCBI Taxonomy" id="634462"/>
    <lineage>
        <taxon>Bacteria</taxon>
        <taxon>Bacillati</taxon>
        <taxon>Actinomycetota</taxon>
        <taxon>Actinomycetes</taxon>
        <taxon>Propionibacteriales</taxon>
        <taxon>Nocardioidaceae</taxon>
        <taxon>Nocardioides</taxon>
    </lineage>
</organism>
<sequence>MSRRRLLVGSAIVLLALIAAVLGRVVFADDEEPATTPVPRALQSSVEDPFEVIERDQKSWVVGHRLVMESDPGWHIYDPEGLALSGTTWDWAIGEPEDGTAVPAYVSFYAGVPGKSAGFEEVRDLGLEEARDSTDFALIDEGSAKVPGAYRAAFVHFTRSVTYAGQKRDVEEMSLYIDLQDGTTTTVRFFAAEGEWDDKLGDVRDSLRISP</sequence>
<reference evidence="1 2" key="1">
    <citation type="submission" date="2020-07" db="EMBL/GenBank/DDBJ databases">
        <title>Sequencing the genomes of 1000 actinobacteria strains.</title>
        <authorList>
            <person name="Klenk H.-P."/>
        </authorList>
    </citation>
    <scope>NUCLEOTIDE SEQUENCE [LARGE SCALE GENOMIC DNA]</scope>
    <source>
        <strain evidence="1 2">DSM 23819</strain>
    </source>
</reference>
<keyword evidence="2" id="KW-1185">Reference proteome</keyword>
<evidence type="ECO:0000313" key="1">
    <source>
        <dbReference type="EMBL" id="NYG58587.1"/>
    </source>
</evidence>
<proteinExistence type="predicted"/>
<name>A0A7Y9UPT5_9ACTN</name>
<gene>
    <name evidence="1" type="ORF">BJ980_001510</name>
</gene>
<accession>A0A7Y9UPT5</accession>
<protein>
    <submittedName>
        <fullName evidence="1">Uncharacterized protein</fullName>
    </submittedName>
</protein>
<dbReference type="AlphaFoldDB" id="A0A7Y9UPT5"/>
<dbReference type="Proteomes" id="UP000540656">
    <property type="component" value="Unassembled WGS sequence"/>
</dbReference>
<dbReference type="RefSeq" id="WP_179501737.1">
    <property type="nucleotide sequence ID" value="NZ_JACCAA010000001.1"/>
</dbReference>